<comment type="caution">
    <text evidence="2">The sequence shown here is derived from an EMBL/GenBank/DDBJ whole genome shotgun (WGS) entry which is preliminary data.</text>
</comment>
<dbReference type="VEuPathDB" id="AmoebaDB:EHI8A_183110"/>
<dbReference type="VEuPathDB" id="AmoebaDB:EHI_128470"/>
<dbReference type="VEuPathDB" id="AmoebaDB:KM1_169780"/>
<keyword evidence="1" id="KW-0812">Transmembrane</keyword>
<keyword evidence="1" id="KW-1133">Transmembrane helix</keyword>
<accession>A0A5K1VHZ2</accession>
<dbReference type="OMA" id="IFYANEY"/>
<sequence length="344" mass="39505">MVSIPWLLRVVVGSLLLGITSTVFTFIFPAADLNFKFRQSLDAPSFLTQTRFNLSNFNYDGECSKVFKSEKNNERDILLLGGSFPQVKKWKDSEAMVYGQFKMNLESIPNAKKVFVLIGNPPTPDFIENLNKCGVEVVQAKNVPQGNGVIIRFFAWLNYLKENKGKYDRVALSDIRDVFLFGDAFATFSKDELYLSYECLINKRGNIECNDFRDSWNRGWIRQFFGEDIAYQYAKNHTLIVNAGFTVGGYDKMVDYLTVLTESMEQKYLKYWGYDQALLSYLYTSRKLDFLNPTTVKCDQQFCFELRGGSRYDSKKKSLYVGNSNCSPVIRHKLVVKGSAIRLT</sequence>
<dbReference type="VEuPathDB" id="AmoebaDB:EHI5A_165430"/>
<keyword evidence="1" id="KW-0472">Membrane</keyword>
<dbReference type="EMBL" id="BDEQ01000001">
    <property type="protein sequence ID" value="GAT98462.1"/>
    <property type="molecule type" value="Genomic_DNA"/>
</dbReference>
<dbReference type="Proteomes" id="UP000078387">
    <property type="component" value="Unassembled WGS sequence"/>
</dbReference>
<protein>
    <submittedName>
        <fullName evidence="2">Uncharacterized protein</fullName>
    </submittedName>
</protein>
<evidence type="ECO:0000313" key="3">
    <source>
        <dbReference type="Proteomes" id="UP000078387"/>
    </source>
</evidence>
<evidence type="ECO:0000313" key="2">
    <source>
        <dbReference type="EMBL" id="GAT98462.1"/>
    </source>
</evidence>
<gene>
    <name evidence="2" type="ORF">CL6EHI_128470</name>
</gene>
<name>A0A5K1VHZ2_ENTHI</name>
<proteinExistence type="predicted"/>
<dbReference type="AlphaFoldDB" id="A0A5K1VHZ2"/>
<dbReference type="VEuPathDB" id="AmoebaDB:EHI7A_160710"/>
<feature type="transmembrane region" description="Helical" evidence="1">
    <location>
        <begin position="6"/>
        <end position="28"/>
    </location>
</feature>
<evidence type="ECO:0000256" key="1">
    <source>
        <dbReference type="SAM" id="Phobius"/>
    </source>
</evidence>
<organism evidence="2 3">
    <name type="scientific">Entamoeba histolytica</name>
    <dbReference type="NCBI Taxonomy" id="5759"/>
    <lineage>
        <taxon>Eukaryota</taxon>
        <taxon>Amoebozoa</taxon>
        <taxon>Evosea</taxon>
        <taxon>Archamoebae</taxon>
        <taxon>Mastigamoebida</taxon>
        <taxon>Entamoebidae</taxon>
        <taxon>Entamoeba</taxon>
    </lineage>
</organism>
<reference evidence="2 3" key="1">
    <citation type="submission" date="2016-05" db="EMBL/GenBank/DDBJ databases">
        <title>First whole genome sequencing of Entamoeba histolytica HM1:IMSS-clone-6.</title>
        <authorList>
            <person name="Mukherjee Avik.K."/>
            <person name="Izumyama S."/>
            <person name="Nakada-Tsukui K."/>
            <person name="Nozaki T."/>
        </authorList>
    </citation>
    <scope>NUCLEOTIDE SEQUENCE [LARGE SCALE GENOMIC DNA]</scope>
    <source>
        <strain evidence="2 3">HM1:IMSS clone 6</strain>
    </source>
</reference>